<protein>
    <submittedName>
        <fullName evidence="1">Uncharacterized protein</fullName>
    </submittedName>
</protein>
<dbReference type="AlphaFoldDB" id="A0A9P5RW05"/>
<proteinExistence type="predicted"/>
<dbReference type="EMBL" id="JAAAUQ010000602">
    <property type="protein sequence ID" value="KAF9148871.1"/>
    <property type="molecule type" value="Genomic_DNA"/>
</dbReference>
<evidence type="ECO:0000313" key="1">
    <source>
        <dbReference type="EMBL" id="KAF9148871.1"/>
    </source>
</evidence>
<dbReference type="InterPro" id="IPR016181">
    <property type="entry name" value="Acyl_CoA_acyltransferase"/>
</dbReference>
<dbReference type="Pfam" id="PF13527">
    <property type="entry name" value="Acetyltransf_9"/>
    <property type="match status" value="1"/>
</dbReference>
<organism evidence="1 2">
    <name type="scientific">Linnemannia schmuckeri</name>
    <dbReference type="NCBI Taxonomy" id="64567"/>
    <lineage>
        <taxon>Eukaryota</taxon>
        <taxon>Fungi</taxon>
        <taxon>Fungi incertae sedis</taxon>
        <taxon>Mucoromycota</taxon>
        <taxon>Mortierellomycotina</taxon>
        <taxon>Mortierellomycetes</taxon>
        <taxon>Mortierellales</taxon>
        <taxon>Mortierellaceae</taxon>
        <taxon>Linnemannia</taxon>
    </lineage>
</organism>
<dbReference type="Gene3D" id="3.40.630.30">
    <property type="match status" value="1"/>
</dbReference>
<reference evidence="1" key="1">
    <citation type="journal article" date="2020" name="Fungal Divers.">
        <title>Resolving the Mortierellaceae phylogeny through synthesis of multi-gene phylogenetics and phylogenomics.</title>
        <authorList>
            <person name="Vandepol N."/>
            <person name="Liber J."/>
            <person name="Desiro A."/>
            <person name="Na H."/>
            <person name="Kennedy M."/>
            <person name="Barry K."/>
            <person name="Grigoriev I.V."/>
            <person name="Miller A.N."/>
            <person name="O'Donnell K."/>
            <person name="Stajich J.E."/>
            <person name="Bonito G."/>
        </authorList>
    </citation>
    <scope>NUCLEOTIDE SEQUENCE</scope>
    <source>
        <strain evidence="1">NRRL 6426</strain>
    </source>
</reference>
<gene>
    <name evidence="1" type="ORF">BG015_009388</name>
</gene>
<dbReference type="OrthoDB" id="2321175at2759"/>
<dbReference type="SUPFAM" id="SSF55729">
    <property type="entry name" value="Acyl-CoA N-acyltransferases (Nat)"/>
    <property type="match status" value="1"/>
</dbReference>
<keyword evidence="2" id="KW-1185">Reference proteome</keyword>
<sequence length="518" mass="58534">MTIINIHAAVTPRTRTVDLGDGLTMRWSTKADSKHVEELVGDSFRWLLFGQPLEPGVIPPPNGILMAGARRLLSGVNATMSEFDYALVEDTKRKGTDKNPIVACVSIQRVRAYYGSIKLFFGKPELIATNPEYRNRGLVRKLIYEMIHPESEARGDSLQFIPGIPHFYRQFGYEYAMGSFGASSIKNIQSLPSLPKGKTEPFTLRKATVSDIPYLVKLSERESVSPKTPVGLFYGPEYWQYTIHDYVEIMENEYAAPRDNYIFVDATTGKDVGFAIVTHVFGLKVEAISLDKERALSWNDVLFPVLRQIAAKEKASLEEKKSKTTDPEAAKAIKTDGFPMLLQIHPDHPAYALLGTLVSPPQDKPGFRLMVRINDYPQFIRTVTPELEKRLAESPMAGLSGKLQFDFFRKVEGNKAKGLEIEFKKGKLVEVKDWAKQLPEKDVEDYLAIKARGEEDLIPTLYEASLAPLTFNNLLMGERSFRDLIWSHGETTYTNDATRLLIDILFPKADQHVDTFFW</sequence>
<accession>A0A9P5RW05</accession>
<name>A0A9P5RW05_9FUNG</name>
<dbReference type="Proteomes" id="UP000748756">
    <property type="component" value="Unassembled WGS sequence"/>
</dbReference>
<comment type="caution">
    <text evidence="1">The sequence shown here is derived from an EMBL/GenBank/DDBJ whole genome shotgun (WGS) entry which is preliminary data.</text>
</comment>
<evidence type="ECO:0000313" key="2">
    <source>
        <dbReference type="Proteomes" id="UP000748756"/>
    </source>
</evidence>